<organism evidence="1 2">
    <name type="scientific">Pseudotabrizicola alkalilacus</name>
    <dbReference type="NCBI Taxonomy" id="2305252"/>
    <lineage>
        <taxon>Bacteria</taxon>
        <taxon>Pseudomonadati</taxon>
        <taxon>Pseudomonadota</taxon>
        <taxon>Alphaproteobacteria</taxon>
        <taxon>Rhodobacterales</taxon>
        <taxon>Paracoccaceae</taxon>
        <taxon>Pseudotabrizicola</taxon>
    </lineage>
</organism>
<dbReference type="Proteomes" id="UP000284547">
    <property type="component" value="Unassembled WGS sequence"/>
</dbReference>
<keyword evidence="2" id="KW-1185">Reference proteome</keyword>
<protein>
    <submittedName>
        <fullName evidence="1">DUF2332 family protein</fullName>
    </submittedName>
</protein>
<reference evidence="1 2" key="1">
    <citation type="submission" date="2018-08" db="EMBL/GenBank/DDBJ databases">
        <title>Flavobacterium tibetense sp. nov., isolated from a wetland YonghuCo on Tibetan Plateau.</title>
        <authorList>
            <person name="Phurbu D."/>
            <person name="Lu H."/>
            <person name="Xing P."/>
        </authorList>
    </citation>
    <scope>NUCLEOTIDE SEQUENCE [LARGE SCALE GENOMIC DNA]</scope>
    <source>
        <strain evidence="1 2">DJC</strain>
    </source>
</reference>
<sequence length="348" mass="36666">MSDLSDPFAKALRDQAGACEALGSPFTARLLQALGQVWPQHTDLAQKVAEWPGDLGPRAASVPLRIAGGLHALVRAGRVPELAACYPPGLCDEAMLEQALAGVLQHEDAFLCDWTRTAPQTNEVGRSAVLLAGAAEVVARFGLPLRLSELGASAGLNLWFDRYALEVPGGVIGAAGSAVTLRPEWRGAVPPLVPLQVAARRGVDLHPLDPGRDGARLLAFVWADQTERLARLQAALAIAEAGVVEAGDAADWLEARLQTPHPGQLHLVCHTIAHQYFPQSVQARIEAAMAAAGARASADAPLAWLAMEADAAGEGAGVTLRLWPGDLRLELGRAGFHGQWVDWRGIGG</sequence>
<accession>A0A411YZD2</accession>
<evidence type="ECO:0000313" key="2">
    <source>
        <dbReference type="Proteomes" id="UP000284547"/>
    </source>
</evidence>
<dbReference type="InterPro" id="IPR011200">
    <property type="entry name" value="UCP012608"/>
</dbReference>
<comment type="caution">
    <text evidence="1">The sequence shown here is derived from an EMBL/GenBank/DDBJ whole genome shotgun (WGS) entry which is preliminary data.</text>
</comment>
<name>A0A411YZD2_9RHOB</name>
<gene>
    <name evidence="1" type="ORF">D1012_17125</name>
</gene>
<proteinExistence type="predicted"/>
<dbReference type="Pfam" id="PF10094">
    <property type="entry name" value="DUF2332"/>
    <property type="match status" value="1"/>
</dbReference>
<dbReference type="EMBL" id="QWEY01000010">
    <property type="protein sequence ID" value="RGP36158.1"/>
    <property type="molecule type" value="Genomic_DNA"/>
</dbReference>
<dbReference type="AlphaFoldDB" id="A0A411YZD2"/>
<dbReference type="PIRSF" id="PIRSF012608">
    <property type="entry name" value="UCP012608"/>
    <property type="match status" value="1"/>
</dbReference>
<dbReference type="RefSeq" id="WP_118155219.1">
    <property type="nucleotide sequence ID" value="NZ_QWEY01000010.1"/>
</dbReference>
<evidence type="ECO:0000313" key="1">
    <source>
        <dbReference type="EMBL" id="RGP36158.1"/>
    </source>
</evidence>
<dbReference type="OrthoDB" id="7666987at2"/>